<dbReference type="GO" id="GO:0015628">
    <property type="term" value="P:protein secretion by the type II secretion system"/>
    <property type="evidence" value="ECO:0007669"/>
    <property type="project" value="TreeGrafter"/>
</dbReference>
<dbReference type="InterPro" id="IPR010994">
    <property type="entry name" value="RuvA_2-like"/>
</dbReference>
<organism evidence="3 5">
    <name type="scientific">Ferroacidibacillus organovorans</name>
    <dbReference type="NCBI Taxonomy" id="1765683"/>
    <lineage>
        <taxon>Bacteria</taxon>
        <taxon>Bacillati</taxon>
        <taxon>Bacillota</taxon>
        <taxon>Bacilli</taxon>
        <taxon>Bacillales</taxon>
        <taxon>Alicyclobacillaceae</taxon>
        <taxon>Ferroacidibacillus</taxon>
    </lineage>
</organism>
<dbReference type="InterPro" id="IPR051675">
    <property type="entry name" value="Endo/Exo/Phosphatase_dom_1"/>
</dbReference>
<dbReference type="InterPro" id="IPR019554">
    <property type="entry name" value="Soluble_ligand-bd"/>
</dbReference>
<dbReference type="AlphaFoldDB" id="A0A162RYR2"/>
<dbReference type="Gene3D" id="3.10.560.10">
    <property type="entry name" value="Outer membrane lipoprotein wza domain like"/>
    <property type="match status" value="1"/>
</dbReference>
<dbReference type="Gene3D" id="1.10.150.280">
    <property type="entry name" value="AF1531-like domain"/>
    <property type="match status" value="1"/>
</dbReference>
<dbReference type="PANTHER" id="PTHR21180">
    <property type="entry name" value="ENDONUCLEASE/EXONUCLEASE/PHOSPHATASE FAMILY DOMAIN-CONTAINING PROTEIN 1"/>
    <property type="match status" value="1"/>
</dbReference>
<reference evidence="2 4" key="1">
    <citation type="submission" date="2016-02" db="EMBL/GenBank/DDBJ databases">
        <title>Draft genome sequence of Acidibacillus ferrooxidans SLC66.</title>
        <authorList>
            <person name="Oliveira G."/>
            <person name="Nancucheo I."/>
            <person name="Dall'Agnol H."/>
            <person name="Johnson B."/>
            <person name="Oliveira R."/>
            <person name="Nunes G.L."/>
            <person name="Tzotzos G."/>
            <person name="Orellana S.C."/>
            <person name="Salim A.C."/>
            <person name="Araujo F.M."/>
        </authorList>
    </citation>
    <scope>NUCLEOTIDE SEQUENCE [LARGE SCALE GENOMIC DNA]</scope>
    <source>
        <strain evidence="2 4">SLC66</strain>
    </source>
</reference>
<dbReference type="Proteomes" id="UP000190229">
    <property type="component" value="Unassembled WGS sequence"/>
</dbReference>
<evidence type="ECO:0000313" key="3">
    <source>
        <dbReference type="EMBL" id="OPG17448.1"/>
    </source>
</evidence>
<proteinExistence type="predicted"/>
<sequence length="232" mass="24618">MKWHRDRLTVLLGGCLIAGWSLVLFQHLGGSTQERSALSISTPSVAPNLPGESLLTSQVTVSSSARASSSKGGMLSVMVDVIGAVSSPGVYRLPLDARVQDAIRAAGGVRRDADLEAVNLAAIVEDGAQVVIPTQTSVVSGTTVSAVSEPLQVPAQRRRGRHSLKLTPGERVSLNRSSEAVLMEVPGIGKKRADEILQYRATHGSFTSLTKLHLVHGFSINLLQRVVPFLTL</sequence>
<dbReference type="Proteomes" id="UP000077421">
    <property type="component" value="Unassembled WGS sequence"/>
</dbReference>
<feature type="domain" description="Soluble ligand binding" evidence="1">
    <location>
        <begin position="78"/>
        <end position="132"/>
    </location>
</feature>
<evidence type="ECO:0000259" key="1">
    <source>
        <dbReference type="Pfam" id="PF10531"/>
    </source>
</evidence>
<evidence type="ECO:0000313" key="4">
    <source>
        <dbReference type="Proteomes" id="UP000077421"/>
    </source>
</evidence>
<dbReference type="OrthoDB" id="9790239at2"/>
<dbReference type="EMBL" id="LSUQ01000079">
    <property type="protein sequence ID" value="OAG89953.1"/>
    <property type="molecule type" value="Genomic_DNA"/>
</dbReference>
<dbReference type="Pfam" id="PF10531">
    <property type="entry name" value="SLBB"/>
    <property type="match status" value="1"/>
</dbReference>
<gene>
    <name evidence="2" type="ORF">AYW79_14255</name>
    <name evidence="3" type="ORF">B2M26_01575</name>
</gene>
<comment type="caution">
    <text evidence="3">The sequence shown here is derived from an EMBL/GenBank/DDBJ whole genome shotgun (WGS) entry which is preliminary data.</text>
</comment>
<dbReference type="GO" id="GO:0015627">
    <property type="term" value="C:type II protein secretion system complex"/>
    <property type="evidence" value="ECO:0007669"/>
    <property type="project" value="TreeGrafter"/>
</dbReference>
<reference evidence="3 5" key="2">
    <citation type="submission" date="2017-02" db="EMBL/GenBank/DDBJ databases">
        <title>Draft genome of Acidibacillus ferrooxidans Huett2.</title>
        <authorList>
            <person name="Schopf S."/>
        </authorList>
    </citation>
    <scope>NUCLEOTIDE SEQUENCE [LARGE SCALE GENOMIC DNA]</scope>
    <source>
        <strain evidence="3 5">Huett2</strain>
    </source>
</reference>
<keyword evidence="5" id="KW-1185">Reference proteome</keyword>
<dbReference type="EMBL" id="MWPS01000003">
    <property type="protein sequence ID" value="OPG17448.1"/>
    <property type="molecule type" value="Genomic_DNA"/>
</dbReference>
<dbReference type="SUPFAM" id="SSF47781">
    <property type="entry name" value="RuvA domain 2-like"/>
    <property type="match status" value="1"/>
</dbReference>
<dbReference type="RefSeq" id="WP_067567246.1">
    <property type="nucleotide sequence ID" value="NZ_LSUQ01000079.1"/>
</dbReference>
<dbReference type="PANTHER" id="PTHR21180:SF32">
    <property type="entry name" value="ENDONUCLEASE_EXONUCLEASE_PHOSPHATASE FAMILY DOMAIN-CONTAINING PROTEIN 1"/>
    <property type="match status" value="1"/>
</dbReference>
<accession>A0A162RYR2</accession>
<evidence type="ECO:0000313" key="2">
    <source>
        <dbReference type="EMBL" id="OAG89953.1"/>
    </source>
</evidence>
<protein>
    <recommendedName>
        <fullName evidence="1">Soluble ligand binding domain-containing protein</fullName>
    </recommendedName>
</protein>
<evidence type="ECO:0000313" key="5">
    <source>
        <dbReference type="Proteomes" id="UP000190229"/>
    </source>
</evidence>
<dbReference type="STRING" id="1765683.B2M26_01575"/>
<dbReference type="Pfam" id="PF12836">
    <property type="entry name" value="HHH_3"/>
    <property type="match status" value="1"/>
</dbReference>
<name>A0A162RYR2_9BACL</name>